<reference evidence="4 5" key="1">
    <citation type="submission" date="2020-03" db="EMBL/GenBank/DDBJ databases">
        <title>Two novel Motilibacter sp.</title>
        <authorList>
            <person name="Liu S."/>
        </authorList>
    </citation>
    <scope>NUCLEOTIDE SEQUENCE [LARGE SCALE GENOMIC DNA]</scope>
    <source>
        <strain evidence="4 5">E257</strain>
    </source>
</reference>
<sequence>MKRLRSLAGLTGAALLMAIPYAAAPAQAAVPKQVDSAVIVTESLPLGHFVTAVAIKYTTRVDTLGAPVPTSAFTVVGTRTSSVNGAVTTAPRTVVRAYTNDEPERAAQGTRGKYLILELSTDDANAGALQYTGGINNPYQLSYSVTQTADVLDARGRLELAASALPVTTTSTVTPIVDDFLAATFTSTAGQALNYRLFVPEAYRDKPRAKTFYPMVVFLHGGGERGLNNLSQITANQGATAFADPSRQATDPSFVLAAQVPAPPAGQGWTTPAIQAALIQLIDSLVADYPVDPDRLYLTGLSLGGIGSFDILPRYPTKFAGAIIIAASGDPARMPLMKDVPIWVTHSVDDPTVSYTNGSLRLVNALEAAGSVVVRDTWPGNLPEPEADARALALWQQAQAAGSHTLFTTYAAGTTPVSAHWSWVPTYLNDTMIDWLYAQERANGASCDATVRTSSWSGGFSGAVVVTNTGTKPIADWTVSWQAGAGQQVTSAWPGTLSQSGTTVTVSAPAFSSSIQPGKSLSIGFNATGTAGTSAPAVTVNGAVCG</sequence>
<comment type="caution">
    <text evidence="4">The sequence shown here is derived from an EMBL/GenBank/DDBJ whole genome shotgun (WGS) entry which is preliminary data.</text>
</comment>
<feature type="domain" description="CBM2" evidence="3">
    <location>
        <begin position="440"/>
        <end position="546"/>
    </location>
</feature>
<evidence type="ECO:0000313" key="4">
    <source>
        <dbReference type="EMBL" id="NHC14326.1"/>
    </source>
</evidence>
<dbReference type="Gene3D" id="3.40.50.1820">
    <property type="entry name" value="alpha/beta hydrolase"/>
    <property type="match status" value="1"/>
</dbReference>
<gene>
    <name evidence="4" type="ORF">G9H71_11110</name>
</gene>
<dbReference type="SMART" id="SM00637">
    <property type="entry name" value="CBD_II"/>
    <property type="match status" value="1"/>
</dbReference>
<dbReference type="InterPro" id="IPR001919">
    <property type="entry name" value="CBD2"/>
</dbReference>
<feature type="signal peptide" evidence="2">
    <location>
        <begin position="1"/>
        <end position="28"/>
    </location>
</feature>
<dbReference type="PANTHER" id="PTHR43037">
    <property type="entry name" value="UNNAMED PRODUCT-RELATED"/>
    <property type="match status" value="1"/>
</dbReference>
<dbReference type="PROSITE" id="PS51173">
    <property type="entry name" value="CBM2"/>
    <property type="match status" value="1"/>
</dbReference>
<evidence type="ECO:0000256" key="2">
    <source>
        <dbReference type="SAM" id="SignalP"/>
    </source>
</evidence>
<keyword evidence="1 2" id="KW-0732">Signal</keyword>
<feature type="chain" id="PRO_5046875434" evidence="2">
    <location>
        <begin position="29"/>
        <end position="546"/>
    </location>
</feature>
<dbReference type="EMBL" id="JAANNP010000005">
    <property type="protein sequence ID" value="NHC14326.1"/>
    <property type="molecule type" value="Genomic_DNA"/>
</dbReference>
<dbReference type="InterPro" id="IPR008965">
    <property type="entry name" value="CBM2/CBM3_carb-bd_dom_sf"/>
</dbReference>
<dbReference type="Gene3D" id="2.60.40.290">
    <property type="match status" value="1"/>
</dbReference>
<evidence type="ECO:0000313" key="5">
    <source>
        <dbReference type="Proteomes" id="UP000800981"/>
    </source>
</evidence>
<dbReference type="SUPFAM" id="SSF49384">
    <property type="entry name" value="Carbohydrate-binding domain"/>
    <property type="match status" value="1"/>
</dbReference>
<dbReference type="Pfam" id="PF00553">
    <property type="entry name" value="CBM_2"/>
    <property type="match status" value="1"/>
</dbReference>
<dbReference type="PANTHER" id="PTHR43037:SF1">
    <property type="entry name" value="BLL1128 PROTEIN"/>
    <property type="match status" value="1"/>
</dbReference>
<dbReference type="InterPro" id="IPR041172">
    <property type="entry name" value="EstA_Ig-like_N"/>
</dbReference>
<protein>
    <submittedName>
        <fullName evidence="4">Phospholipase</fullName>
    </submittedName>
</protein>
<evidence type="ECO:0000256" key="1">
    <source>
        <dbReference type="ARBA" id="ARBA00022729"/>
    </source>
</evidence>
<dbReference type="Proteomes" id="UP000800981">
    <property type="component" value="Unassembled WGS sequence"/>
</dbReference>
<proteinExistence type="predicted"/>
<organism evidence="4 5">
    <name type="scientific">Motilibacter deserti</name>
    <dbReference type="NCBI Taxonomy" id="2714956"/>
    <lineage>
        <taxon>Bacteria</taxon>
        <taxon>Bacillati</taxon>
        <taxon>Actinomycetota</taxon>
        <taxon>Actinomycetes</taxon>
        <taxon>Motilibacterales</taxon>
        <taxon>Motilibacteraceae</taxon>
        <taxon>Motilibacter</taxon>
    </lineage>
</organism>
<dbReference type="Pfam" id="PF18435">
    <property type="entry name" value="EstA_Ig_like"/>
    <property type="match status" value="1"/>
</dbReference>
<accession>A0ABX0GXB9</accession>
<dbReference type="InterPro" id="IPR029058">
    <property type="entry name" value="AB_hydrolase_fold"/>
</dbReference>
<keyword evidence="5" id="KW-1185">Reference proteome</keyword>
<dbReference type="InterPro" id="IPR012291">
    <property type="entry name" value="CBM2_carb-bd_dom_sf"/>
</dbReference>
<evidence type="ECO:0000259" key="3">
    <source>
        <dbReference type="PROSITE" id="PS51173"/>
    </source>
</evidence>
<dbReference type="RefSeq" id="WP_166281724.1">
    <property type="nucleotide sequence ID" value="NZ_JAANNP010000005.1"/>
</dbReference>
<dbReference type="SUPFAM" id="SSF53474">
    <property type="entry name" value="alpha/beta-Hydrolases"/>
    <property type="match status" value="1"/>
</dbReference>
<name>A0ABX0GXB9_9ACTN</name>
<dbReference type="Gene3D" id="2.60.40.2180">
    <property type="match status" value="1"/>
</dbReference>
<dbReference type="InterPro" id="IPR050955">
    <property type="entry name" value="Plant_Biomass_Hydrol_Est"/>
</dbReference>